<proteinExistence type="predicted"/>
<dbReference type="GO" id="GO:0004674">
    <property type="term" value="F:protein serine/threonine kinase activity"/>
    <property type="evidence" value="ECO:0007669"/>
    <property type="project" value="UniProtKB-KW"/>
</dbReference>
<dbReference type="Gene3D" id="3.30.565.10">
    <property type="entry name" value="Histidine kinase-like ATPase, C-terminal domain"/>
    <property type="match status" value="1"/>
</dbReference>
<sequence>MLLDKFAFDREPAQVRRVRSWVRDRLAATEEVPDEVAADVVLIAGELAANAVRHATGPVRALLTCADSTVWIGIEDSGGAAWFDPAAPDVAPVGTGLALIAACSRRRGHFHRADGGKTVWAEIPIGS</sequence>
<dbReference type="GO" id="GO:0005524">
    <property type="term" value="F:ATP binding"/>
    <property type="evidence" value="ECO:0007669"/>
    <property type="project" value="UniProtKB-KW"/>
</dbReference>
<organism evidence="3 4">
    <name type="scientific">Amycolatopsis eburnea</name>
    <dbReference type="NCBI Taxonomy" id="2267691"/>
    <lineage>
        <taxon>Bacteria</taxon>
        <taxon>Bacillati</taxon>
        <taxon>Actinomycetota</taxon>
        <taxon>Actinomycetes</taxon>
        <taxon>Pseudonocardiales</taxon>
        <taxon>Pseudonocardiaceae</taxon>
        <taxon>Amycolatopsis</taxon>
    </lineage>
</organism>
<keyword evidence="3" id="KW-0547">Nucleotide-binding</keyword>
<reference evidence="3 4" key="1">
    <citation type="submission" date="2018-12" db="EMBL/GenBank/DDBJ databases">
        <title>Amycolatopsis eburnea sp. nov. actinomycete associate with arbuscular mycorrhiza fungal spore.</title>
        <authorList>
            <person name="Lumyong S."/>
            <person name="Chaiya L."/>
        </authorList>
    </citation>
    <scope>NUCLEOTIDE SEQUENCE [LARGE SCALE GENOMIC DNA]</scope>
    <source>
        <strain evidence="3 4">GLM-1</strain>
    </source>
</reference>
<keyword evidence="1" id="KW-0723">Serine/threonine-protein kinase</keyword>
<dbReference type="OrthoDB" id="3852626at2"/>
<dbReference type="Proteomes" id="UP000267081">
    <property type="component" value="Unassembled WGS sequence"/>
</dbReference>
<feature type="domain" description="Histidine kinase/HSP90-like ATPase" evidence="2">
    <location>
        <begin position="10"/>
        <end position="121"/>
    </location>
</feature>
<dbReference type="EMBL" id="RSEC01000061">
    <property type="protein sequence ID" value="RSD09435.1"/>
    <property type="molecule type" value="Genomic_DNA"/>
</dbReference>
<evidence type="ECO:0000259" key="2">
    <source>
        <dbReference type="Pfam" id="PF13581"/>
    </source>
</evidence>
<dbReference type="InterPro" id="IPR036890">
    <property type="entry name" value="HATPase_C_sf"/>
</dbReference>
<dbReference type="PANTHER" id="PTHR35526">
    <property type="entry name" value="ANTI-SIGMA-F FACTOR RSBW-RELATED"/>
    <property type="match status" value="1"/>
</dbReference>
<protein>
    <submittedName>
        <fullName evidence="3">ATP-binding protein</fullName>
    </submittedName>
</protein>
<dbReference type="Pfam" id="PF13581">
    <property type="entry name" value="HATPase_c_2"/>
    <property type="match status" value="1"/>
</dbReference>
<dbReference type="InterPro" id="IPR003594">
    <property type="entry name" value="HATPase_dom"/>
</dbReference>
<gene>
    <name evidence="3" type="ORF">EIY87_41110</name>
</gene>
<dbReference type="CDD" id="cd16936">
    <property type="entry name" value="HATPase_RsbW-like"/>
    <property type="match status" value="1"/>
</dbReference>
<dbReference type="AlphaFoldDB" id="A0A3R9EKM6"/>
<keyword evidence="3" id="KW-0067">ATP-binding</keyword>
<dbReference type="SUPFAM" id="SSF55874">
    <property type="entry name" value="ATPase domain of HSP90 chaperone/DNA topoisomerase II/histidine kinase"/>
    <property type="match status" value="1"/>
</dbReference>
<dbReference type="PANTHER" id="PTHR35526:SF3">
    <property type="entry name" value="ANTI-SIGMA-F FACTOR RSBW"/>
    <property type="match status" value="1"/>
</dbReference>
<evidence type="ECO:0000313" key="3">
    <source>
        <dbReference type="EMBL" id="RSD09435.1"/>
    </source>
</evidence>
<evidence type="ECO:0000313" key="4">
    <source>
        <dbReference type="Proteomes" id="UP000267081"/>
    </source>
</evidence>
<comment type="caution">
    <text evidence="3">The sequence shown here is derived from an EMBL/GenBank/DDBJ whole genome shotgun (WGS) entry which is preliminary data.</text>
</comment>
<keyword evidence="4" id="KW-1185">Reference proteome</keyword>
<accession>A0A3R9EKM6</accession>
<dbReference type="RefSeq" id="WP_125315370.1">
    <property type="nucleotide sequence ID" value="NZ_RSEC01000061.1"/>
</dbReference>
<keyword evidence="1" id="KW-0808">Transferase</keyword>
<evidence type="ECO:0000256" key="1">
    <source>
        <dbReference type="ARBA" id="ARBA00022527"/>
    </source>
</evidence>
<name>A0A3R9EKM6_9PSEU</name>
<keyword evidence="1" id="KW-0418">Kinase</keyword>
<dbReference type="InterPro" id="IPR050267">
    <property type="entry name" value="Anti-sigma-factor_SerPK"/>
</dbReference>